<keyword evidence="5" id="KW-1185">Reference proteome</keyword>
<dbReference type="InterPro" id="IPR024457">
    <property type="entry name" value="Putative_integrase_N"/>
</dbReference>
<feature type="domain" description="Integrase catalytic" evidence="3">
    <location>
        <begin position="106"/>
        <end position="253"/>
    </location>
</feature>
<dbReference type="Pfam" id="PF12835">
    <property type="entry name" value="Integrase_1"/>
    <property type="match status" value="1"/>
</dbReference>
<organism evidence="4 5">
    <name type="scientific">Paraburkholderia sabiae</name>
    <dbReference type="NCBI Taxonomy" id="273251"/>
    <lineage>
        <taxon>Bacteria</taxon>
        <taxon>Pseudomonadati</taxon>
        <taxon>Pseudomonadota</taxon>
        <taxon>Betaproteobacteria</taxon>
        <taxon>Burkholderiales</taxon>
        <taxon>Burkholderiaceae</taxon>
        <taxon>Paraburkholderia</taxon>
    </lineage>
</organism>
<name>A0ABU9QK06_9BURK</name>
<dbReference type="InterPro" id="IPR024456">
    <property type="entry name" value="Integrase_catalytic_putative"/>
</dbReference>
<proteinExistence type="predicted"/>
<evidence type="ECO:0000313" key="5">
    <source>
        <dbReference type="Proteomes" id="UP001494588"/>
    </source>
</evidence>
<accession>A0ABU9QK06</accession>
<evidence type="ECO:0000313" key="4">
    <source>
        <dbReference type="EMBL" id="MEM5289761.1"/>
    </source>
</evidence>
<dbReference type="RefSeq" id="WP_201651031.1">
    <property type="nucleotide sequence ID" value="NZ_CAJHCS010000010.1"/>
</dbReference>
<dbReference type="EMBL" id="JAZHGC010000028">
    <property type="protein sequence ID" value="MEM5289761.1"/>
    <property type="molecule type" value="Genomic_DNA"/>
</dbReference>
<dbReference type="Pfam" id="PF12834">
    <property type="entry name" value="Phage_int_SAM_2"/>
    <property type="match status" value="1"/>
</dbReference>
<evidence type="ECO:0000259" key="2">
    <source>
        <dbReference type="Pfam" id="PF12834"/>
    </source>
</evidence>
<dbReference type="Proteomes" id="UP001494588">
    <property type="component" value="Unassembled WGS sequence"/>
</dbReference>
<evidence type="ECO:0000259" key="3">
    <source>
        <dbReference type="Pfam" id="PF12835"/>
    </source>
</evidence>
<protein>
    <submittedName>
        <fullName evidence="4">Integrase domain-containing protein</fullName>
    </submittedName>
</protein>
<reference evidence="4 5" key="1">
    <citation type="submission" date="2024-01" db="EMBL/GenBank/DDBJ databases">
        <title>The diversity of rhizobia nodulating Mimosa spp. in eleven states of Brazil covering several biomes is determined by host plant, location, and edaphic factors.</title>
        <authorList>
            <person name="Rouws L."/>
            <person name="Barauna A."/>
            <person name="Beukes C."/>
            <person name="De Faria S.M."/>
            <person name="Gross E."/>
            <person name="Dos Reis Junior F.B."/>
            <person name="Simon M."/>
            <person name="Maluk M."/>
            <person name="Odee D.W."/>
            <person name="Kenicer G."/>
            <person name="Young J.P.W."/>
            <person name="Reis V.M."/>
            <person name="Zilli J."/>
            <person name="James E.K."/>
        </authorList>
    </citation>
    <scope>NUCLEOTIDE SEQUENCE [LARGE SCALE GENOMIC DNA]</scope>
    <source>
        <strain evidence="4 5">JPY77</strain>
    </source>
</reference>
<comment type="caution">
    <text evidence="4">The sequence shown here is derived from an EMBL/GenBank/DDBJ whole genome shotgun (WGS) entry which is preliminary data.</text>
</comment>
<dbReference type="SUPFAM" id="SSF56349">
    <property type="entry name" value="DNA breaking-rejoining enzymes"/>
    <property type="match status" value="1"/>
</dbReference>
<evidence type="ECO:0000256" key="1">
    <source>
        <dbReference type="SAM" id="MobiDB-lite"/>
    </source>
</evidence>
<feature type="region of interest" description="Disordered" evidence="1">
    <location>
        <begin position="306"/>
        <end position="339"/>
    </location>
</feature>
<gene>
    <name evidence="4" type="ORF">V4C55_28970</name>
</gene>
<feature type="compositionally biased region" description="Basic residues" evidence="1">
    <location>
        <begin position="329"/>
        <end position="339"/>
    </location>
</feature>
<dbReference type="InterPro" id="IPR011010">
    <property type="entry name" value="DNA_brk_join_enz"/>
</dbReference>
<sequence length="339" mass="37822">MGQKSRLSHASRNYTHFRGGAAQTMQNRLRLIEALWAFIALLGIKLNHIRDTPLWLIMLFVQTRLCEGIRPGHARNMTSAIRVILDEAGCSMVNTTCSNDALGVPRRDRKGAHRAQTRAEFEQTIIRAQAVDEGLAHHLSLMYILGLRSVEALRSAHELAGWLGLLRAGADRLPFQYGAKTNRLRQIEIIPGAGEETVRIIEAALAYCETHNGNLITGVDADLRTSRDRLRYLLKAARICGQLSSHSLRYSYSVNLALGLLDGGVSEEETLDRVSAALGHGARAQMILNTYLQEIRDRFATVVIPRRPSRNPGGSVRGRHLPGPQRMIRSNRRLKFKKA</sequence>
<feature type="domain" description="Putative integrase N-terminal" evidence="2">
    <location>
        <begin position="5"/>
        <end position="91"/>
    </location>
</feature>